<name>A0A4Z2HNU7_9TELE</name>
<accession>A0A4Z2HNU7</accession>
<evidence type="ECO:0000313" key="3">
    <source>
        <dbReference type="Proteomes" id="UP000314294"/>
    </source>
</evidence>
<proteinExistence type="predicted"/>
<dbReference type="EMBL" id="SRLO01000215">
    <property type="protein sequence ID" value="TNN66663.1"/>
    <property type="molecule type" value="Genomic_DNA"/>
</dbReference>
<feature type="region of interest" description="Disordered" evidence="1">
    <location>
        <begin position="1"/>
        <end position="64"/>
    </location>
</feature>
<evidence type="ECO:0000256" key="1">
    <source>
        <dbReference type="SAM" id="MobiDB-lite"/>
    </source>
</evidence>
<feature type="compositionally biased region" description="Basic and acidic residues" evidence="1">
    <location>
        <begin position="51"/>
        <end position="64"/>
    </location>
</feature>
<organism evidence="2 3">
    <name type="scientific">Liparis tanakae</name>
    <name type="common">Tanaka's snailfish</name>
    <dbReference type="NCBI Taxonomy" id="230148"/>
    <lineage>
        <taxon>Eukaryota</taxon>
        <taxon>Metazoa</taxon>
        <taxon>Chordata</taxon>
        <taxon>Craniata</taxon>
        <taxon>Vertebrata</taxon>
        <taxon>Euteleostomi</taxon>
        <taxon>Actinopterygii</taxon>
        <taxon>Neopterygii</taxon>
        <taxon>Teleostei</taxon>
        <taxon>Neoteleostei</taxon>
        <taxon>Acanthomorphata</taxon>
        <taxon>Eupercaria</taxon>
        <taxon>Perciformes</taxon>
        <taxon>Cottioidei</taxon>
        <taxon>Cottales</taxon>
        <taxon>Liparidae</taxon>
        <taxon>Liparis</taxon>
    </lineage>
</organism>
<keyword evidence="3" id="KW-1185">Reference proteome</keyword>
<sequence>MHPGSALLAPDSRVTERGSASSVERDVCVCVGLDEEEGDERGKRSRYPRGRKAEEEHDPHSGPREKVFVELLSLSCHEESVAAAAAAAASRLQARQAATELIKRSCKHPSAPPSITPALPQSSHTSELH</sequence>
<comment type="caution">
    <text evidence="2">The sequence shown here is derived from an EMBL/GenBank/DDBJ whole genome shotgun (WGS) entry which is preliminary data.</text>
</comment>
<gene>
    <name evidence="2" type="ORF">EYF80_023052</name>
</gene>
<feature type="region of interest" description="Disordered" evidence="1">
    <location>
        <begin position="103"/>
        <end position="129"/>
    </location>
</feature>
<evidence type="ECO:0000313" key="2">
    <source>
        <dbReference type="EMBL" id="TNN66663.1"/>
    </source>
</evidence>
<feature type="compositionally biased region" description="Polar residues" evidence="1">
    <location>
        <begin position="119"/>
        <end position="129"/>
    </location>
</feature>
<dbReference type="AlphaFoldDB" id="A0A4Z2HNU7"/>
<reference evidence="2 3" key="1">
    <citation type="submission" date="2019-03" db="EMBL/GenBank/DDBJ databases">
        <title>First draft genome of Liparis tanakae, snailfish: a comprehensive survey of snailfish specific genes.</title>
        <authorList>
            <person name="Kim W."/>
            <person name="Song I."/>
            <person name="Jeong J.-H."/>
            <person name="Kim D."/>
            <person name="Kim S."/>
            <person name="Ryu S."/>
            <person name="Song J.Y."/>
            <person name="Lee S.K."/>
        </authorList>
    </citation>
    <scope>NUCLEOTIDE SEQUENCE [LARGE SCALE GENOMIC DNA]</scope>
    <source>
        <tissue evidence="2">Muscle</tissue>
    </source>
</reference>
<protein>
    <submittedName>
        <fullName evidence="2">Uncharacterized protein</fullName>
    </submittedName>
</protein>
<dbReference type="Proteomes" id="UP000314294">
    <property type="component" value="Unassembled WGS sequence"/>
</dbReference>